<dbReference type="Pfam" id="PF01734">
    <property type="entry name" value="Patatin"/>
    <property type="match status" value="1"/>
</dbReference>
<dbReference type="GO" id="GO:0006629">
    <property type="term" value="P:lipid metabolic process"/>
    <property type="evidence" value="ECO:0007669"/>
    <property type="project" value="UniProtKB-KW"/>
</dbReference>
<feature type="non-terminal residue" evidence="3">
    <location>
        <position position="1"/>
    </location>
</feature>
<dbReference type="Gene3D" id="3.40.1090.10">
    <property type="entry name" value="Cytosolic phospholipase A2 catalytic domain"/>
    <property type="match status" value="1"/>
</dbReference>
<organism evidence="3">
    <name type="scientific">marine sediment metagenome</name>
    <dbReference type="NCBI Taxonomy" id="412755"/>
    <lineage>
        <taxon>unclassified sequences</taxon>
        <taxon>metagenomes</taxon>
        <taxon>ecological metagenomes</taxon>
    </lineage>
</organism>
<feature type="domain" description="PNPLA" evidence="2">
    <location>
        <begin position="10"/>
        <end position="119"/>
    </location>
</feature>
<dbReference type="InterPro" id="IPR002641">
    <property type="entry name" value="PNPLA_dom"/>
</dbReference>
<comment type="caution">
    <text evidence="3">The sequence shown here is derived from an EMBL/GenBank/DDBJ whole genome shotgun (WGS) entry which is preliminary data.</text>
</comment>
<dbReference type="SUPFAM" id="SSF52151">
    <property type="entry name" value="FabD/lysophospholipase-like"/>
    <property type="match status" value="1"/>
</dbReference>
<reference evidence="3" key="1">
    <citation type="journal article" date="2014" name="Front. Microbiol.">
        <title>High frequency of phylogenetically diverse reductive dehalogenase-homologous genes in deep subseafloor sedimentary metagenomes.</title>
        <authorList>
            <person name="Kawai M."/>
            <person name="Futagami T."/>
            <person name="Toyoda A."/>
            <person name="Takaki Y."/>
            <person name="Nishi S."/>
            <person name="Hori S."/>
            <person name="Arai W."/>
            <person name="Tsubouchi T."/>
            <person name="Morono Y."/>
            <person name="Uchiyama I."/>
            <person name="Ito T."/>
            <person name="Fujiyama A."/>
            <person name="Inagaki F."/>
            <person name="Takami H."/>
        </authorList>
    </citation>
    <scope>NUCLEOTIDE SEQUENCE</scope>
    <source>
        <strain evidence="3">Expedition CK06-06</strain>
    </source>
</reference>
<name>X1BXP2_9ZZZZ</name>
<gene>
    <name evidence="3" type="ORF">S01H4_37381</name>
</gene>
<dbReference type="InterPro" id="IPR016035">
    <property type="entry name" value="Acyl_Trfase/lysoPLipase"/>
</dbReference>
<sequence>GWVIPGAKVRGLVATDPLHRFLERLIDTDAIASNIDAGKLRALAVTATSYGSGRTVTFIQGEPDVETWDRVRRFSTRTQITAEHVMASAAIPVFFPACPIGGRYFGDGSLRQSHPLSPAYHLGANRILAISSRMSPGPMKHSDEHQPYPPAAQLIGLLLNSIFLDNLDVDAERLRRINYLLTRVPESRRWLLTEKEVKLLVLRPSSDIGHVATEYERSMPASVRYLIRGLGTRRVASSDLVSYLLFESDYLARLIELGERDAERNWLKIRRFLDMADGDEEAASA</sequence>
<evidence type="ECO:0000313" key="3">
    <source>
        <dbReference type="EMBL" id="GAG99800.1"/>
    </source>
</evidence>
<keyword evidence="1" id="KW-0443">Lipid metabolism</keyword>
<protein>
    <recommendedName>
        <fullName evidence="2">PNPLA domain-containing protein</fullName>
    </recommendedName>
</protein>
<dbReference type="AlphaFoldDB" id="X1BXP2"/>
<proteinExistence type="predicted"/>
<evidence type="ECO:0000256" key="1">
    <source>
        <dbReference type="ARBA" id="ARBA00023098"/>
    </source>
</evidence>
<dbReference type="EMBL" id="BART01020077">
    <property type="protein sequence ID" value="GAG99800.1"/>
    <property type="molecule type" value="Genomic_DNA"/>
</dbReference>
<evidence type="ECO:0000259" key="2">
    <source>
        <dbReference type="Pfam" id="PF01734"/>
    </source>
</evidence>
<accession>X1BXP2</accession>